<dbReference type="EMBL" id="JAQAGZ010000003">
    <property type="protein sequence ID" value="MCZ8511960.1"/>
    <property type="molecule type" value="Genomic_DNA"/>
</dbReference>
<protein>
    <submittedName>
        <fullName evidence="3">Amidohydrolase family protein</fullName>
    </submittedName>
</protein>
<accession>A0ABT4Q5K8</accession>
<evidence type="ECO:0000259" key="2">
    <source>
        <dbReference type="Pfam" id="PF04909"/>
    </source>
</evidence>
<dbReference type="PANTHER" id="PTHR43569">
    <property type="entry name" value="AMIDOHYDROLASE"/>
    <property type="match status" value="1"/>
</dbReference>
<comment type="similarity">
    <text evidence="1">Belongs to the metallo-dependent hydrolases superfamily.</text>
</comment>
<dbReference type="Pfam" id="PF04909">
    <property type="entry name" value="Amidohydro_2"/>
    <property type="match status" value="1"/>
</dbReference>
<evidence type="ECO:0000256" key="1">
    <source>
        <dbReference type="ARBA" id="ARBA00038310"/>
    </source>
</evidence>
<dbReference type="SUPFAM" id="SSF51556">
    <property type="entry name" value="Metallo-dependent hydrolases"/>
    <property type="match status" value="1"/>
</dbReference>
<sequence>MRIDAHQHFWVRERGDYDWISPEMKPIYRDFLPEDLLPELERNGFDKSIVVQAAPTVRDTEFMLELSERTDRIAGVVGWLDLQSPGYKKDYERFRKHRAFVGIRLMIQEMPDAREALQPAIVEALRFLASEDLPVDLLMRSHQLPETLELLKAIPGLRGVIDHIAKPDIAHDQWEPWRTQMEEIASQGNIYCKLSGMVTEADPQRLEPDVFARYVRHIASVFGTERIMFGSDWPVCLLAAGYDEVVRIVEETLPEVSDPAVRANIFGLNAARFYKLEHLL</sequence>
<organism evidence="3 4">
    <name type="scientific">Paenibacillus gyeongsangnamensis</name>
    <dbReference type="NCBI Taxonomy" id="3388067"/>
    <lineage>
        <taxon>Bacteria</taxon>
        <taxon>Bacillati</taxon>
        <taxon>Bacillota</taxon>
        <taxon>Bacilli</taxon>
        <taxon>Bacillales</taxon>
        <taxon>Paenibacillaceae</taxon>
        <taxon>Paenibacillus</taxon>
    </lineage>
</organism>
<gene>
    <name evidence="3" type="ORF">O9H85_05885</name>
</gene>
<reference evidence="3 4" key="1">
    <citation type="submission" date="2022-12" db="EMBL/GenBank/DDBJ databases">
        <title>Draft genome sequence of Paenibacillus sp. dW9.</title>
        <authorList>
            <person name="Choi E.-W."/>
            <person name="Kim D.-U."/>
        </authorList>
    </citation>
    <scope>NUCLEOTIDE SEQUENCE [LARGE SCALE GENOMIC DNA]</scope>
    <source>
        <strain evidence="4">dW9</strain>
    </source>
</reference>
<dbReference type="InterPro" id="IPR052350">
    <property type="entry name" value="Metallo-dep_Lactonases"/>
</dbReference>
<keyword evidence="4" id="KW-1185">Reference proteome</keyword>
<dbReference type="Proteomes" id="UP001527882">
    <property type="component" value="Unassembled WGS sequence"/>
</dbReference>
<name>A0ABT4Q5K8_9BACL</name>
<evidence type="ECO:0000313" key="4">
    <source>
        <dbReference type="Proteomes" id="UP001527882"/>
    </source>
</evidence>
<comment type="caution">
    <text evidence="3">The sequence shown here is derived from an EMBL/GenBank/DDBJ whole genome shotgun (WGS) entry which is preliminary data.</text>
</comment>
<evidence type="ECO:0000313" key="3">
    <source>
        <dbReference type="EMBL" id="MCZ8511960.1"/>
    </source>
</evidence>
<feature type="domain" description="Amidohydrolase-related" evidence="2">
    <location>
        <begin position="3"/>
        <end position="276"/>
    </location>
</feature>
<proteinExistence type="inferred from homology"/>
<dbReference type="InterPro" id="IPR032466">
    <property type="entry name" value="Metal_Hydrolase"/>
</dbReference>
<dbReference type="Gene3D" id="3.20.20.140">
    <property type="entry name" value="Metal-dependent hydrolases"/>
    <property type="match status" value="1"/>
</dbReference>
<dbReference type="PANTHER" id="PTHR43569:SF2">
    <property type="entry name" value="AMIDOHYDROLASE-RELATED DOMAIN-CONTAINING PROTEIN"/>
    <property type="match status" value="1"/>
</dbReference>
<dbReference type="InterPro" id="IPR006680">
    <property type="entry name" value="Amidohydro-rel"/>
</dbReference>